<feature type="non-terminal residue" evidence="1">
    <location>
        <position position="1"/>
    </location>
</feature>
<feature type="non-terminal residue" evidence="1">
    <location>
        <position position="203"/>
    </location>
</feature>
<proteinExistence type="predicted"/>
<dbReference type="AlphaFoldDB" id="K1TKB3"/>
<gene>
    <name evidence="1" type="ORF">LEA_13247</name>
</gene>
<dbReference type="EMBL" id="AJWY01008986">
    <property type="protein sequence ID" value="EKC59661.1"/>
    <property type="molecule type" value="Genomic_DNA"/>
</dbReference>
<organism evidence="1">
    <name type="scientific">human gut metagenome</name>
    <dbReference type="NCBI Taxonomy" id="408170"/>
    <lineage>
        <taxon>unclassified sequences</taxon>
        <taxon>metagenomes</taxon>
        <taxon>organismal metagenomes</taxon>
    </lineage>
</organism>
<evidence type="ECO:0000313" key="1">
    <source>
        <dbReference type="EMBL" id="EKC59661.1"/>
    </source>
</evidence>
<accession>K1TKB3</accession>
<name>K1TKB3_9ZZZZ</name>
<comment type="caution">
    <text evidence="1">The sequence shown here is derived from an EMBL/GenBank/DDBJ whole genome shotgun (WGS) entry which is preliminary data.</text>
</comment>
<sequence>LGQACSLALRAMSWLAGCQRNETGRLADELDRIIEQRQTFNDKKEERISELKRMLDVTGLSPRQEYDINARLCDQYWKYNLDSAIRYAERNLQLARQIRDDEAARTTSLRLTQLYSFSGKSIEAKRILDTTRRNCVSPAQLPLYYETFTRYFEHYAVISNQNKYRLLRDRYNDSLLRVLTPGSYRYKASSGSQLIAQGRTEEA</sequence>
<protein>
    <submittedName>
        <fullName evidence="1">Transcriptional regulator</fullName>
    </submittedName>
</protein>
<reference evidence="1" key="1">
    <citation type="journal article" date="2013" name="Environ. Microbiol.">
        <title>Microbiota from the distal guts of lean and obese adolescents exhibit partial functional redundancy besides clear differences in community structure.</title>
        <authorList>
            <person name="Ferrer M."/>
            <person name="Ruiz A."/>
            <person name="Lanza F."/>
            <person name="Haange S.B."/>
            <person name="Oberbach A."/>
            <person name="Till H."/>
            <person name="Bargiela R."/>
            <person name="Campoy C."/>
            <person name="Segura M.T."/>
            <person name="Richter M."/>
            <person name="von Bergen M."/>
            <person name="Seifert J."/>
            <person name="Suarez A."/>
        </authorList>
    </citation>
    <scope>NUCLEOTIDE SEQUENCE</scope>
</reference>